<protein>
    <submittedName>
        <fullName evidence="2">Uncharacterized protein</fullName>
    </submittedName>
</protein>
<dbReference type="AlphaFoldDB" id="A0A5E6X561"/>
<feature type="region of interest" description="Disordered" evidence="1">
    <location>
        <begin position="1"/>
        <end position="65"/>
    </location>
</feature>
<organism evidence="2 3">
    <name type="scientific">Pseudomonas fluorescens</name>
    <dbReference type="NCBI Taxonomy" id="294"/>
    <lineage>
        <taxon>Bacteria</taxon>
        <taxon>Pseudomonadati</taxon>
        <taxon>Pseudomonadota</taxon>
        <taxon>Gammaproteobacteria</taxon>
        <taxon>Pseudomonadales</taxon>
        <taxon>Pseudomonadaceae</taxon>
        <taxon>Pseudomonas</taxon>
    </lineage>
</organism>
<dbReference type="OrthoDB" id="9971028at2"/>
<name>A0A5E6X561_PSEFL</name>
<evidence type="ECO:0000313" key="2">
    <source>
        <dbReference type="EMBL" id="VVN35859.1"/>
    </source>
</evidence>
<dbReference type="Proteomes" id="UP000325607">
    <property type="component" value="Unassembled WGS sequence"/>
</dbReference>
<gene>
    <name evidence="2" type="ORF">PS645_05092</name>
</gene>
<reference evidence="2 3" key="1">
    <citation type="submission" date="2019-09" db="EMBL/GenBank/DDBJ databases">
        <authorList>
            <person name="Chandra G."/>
            <person name="Truman W A."/>
        </authorList>
    </citation>
    <scope>NUCLEOTIDE SEQUENCE [LARGE SCALE GENOMIC DNA]</scope>
    <source>
        <strain evidence="2">PS645</strain>
    </source>
</reference>
<evidence type="ECO:0000313" key="3">
    <source>
        <dbReference type="Proteomes" id="UP000325607"/>
    </source>
</evidence>
<proteinExistence type="predicted"/>
<evidence type="ECO:0000256" key="1">
    <source>
        <dbReference type="SAM" id="MobiDB-lite"/>
    </source>
</evidence>
<dbReference type="RefSeq" id="WP_150582903.1">
    <property type="nucleotide sequence ID" value="NZ_CABVGX010000066.1"/>
</dbReference>
<dbReference type="EMBL" id="CABVGX010000066">
    <property type="protein sequence ID" value="VVN35859.1"/>
    <property type="molecule type" value="Genomic_DNA"/>
</dbReference>
<sequence length="65" mass="6937">MSHHHSNDICKGPVLPEPTKEETVPQVDLVVTDAETPEKPDAVEASQRRASFSGGIDSLGQGNIL</sequence>
<accession>A0A5E6X561</accession>